<proteinExistence type="predicted"/>
<dbReference type="AlphaFoldDB" id="A0AAE0IKT9"/>
<evidence type="ECO:0000259" key="3">
    <source>
        <dbReference type="PROSITE" id="PS50048"/>
    </source>
</evidence>
<feature type="region of interest" description="Disordered" evidence="2">
    <location>
        <begin position="257"/>
        <end position="276"/>
    </location>
</feature>
<dbReference type="SMART" id="SM00066">
    <property type="entry name" value="GAL4"/>
    <property type="match status" value="1"/>
</dbReference>
<keyword evidence="1" id="KW-0539">Nucleus</keyword>
<feature type="region of interest" description="Disordered" evidence="2">
    <location>
        <begin position="329"/>
        <end position="458"/>
    </location>
</feature>
<feature type="compositionally biased region" description="Basic residues" evidence="2">
    <location>
        <begin position="408"/>
        <end position="426"/>
    </location>
</feature>
<dbReference type="CDD" id="cd00067">
    <property type="entry name" value="GAL4"/>
    <property type="match status" value="1"/>
</dbReference>
<dbReference type="GO" id="GO:0008270">
    <property type="term" value="F:zinc ion binding"/>
    <property type="evidence" value="ECO:0007669"/>
    <property type="project" value="InterPro"/>
</dbReference>
<name>A0AAE0IKT9_9PEZI</name>
<sequence length="458" mass="47668">MTEQQQQQQQLDSDTTPQRKRIAVACGRCRKRKIRCSGDPGQGHPCSNCKNAGIEECLFLRVSSREAPMLTSNDFGYSVSDARLYANRSPSINSGMHYGQDMPAMGSGDVMGAYRSATAYTNRPYYPATSGYGPYGDEYDYSLSIASQPVLNQHDPAASLLPGHWSRGPKQSAAAAYGNVYVDAASDPSSYGYGNTSLVHRPHAATPHTITTDEPAFSFSSVAASLPSTPSTDRLLPNPASRSSSLPYPAAIVKAPTSTPLVSSSSSASTATSLSDGTTAATYTHGGYDTPGLAYTSPTNTAMAVPNTTGTTVSSSSSSRANSLADATYSTANSTSASTSTARGESIFGEQERSLQSQGPGFDMTTYTAEARRGSAASSSGARHHHHHHSHLTGGYGATADPMSPTGSHHHRHHGVHSRSHGHRSGHGGAADSSSAAAGGSGNTAHADAHRTAVGSRH</sequence>
<evidence type="ECO:0000256" key="1">
    <source>
        <dbReference type="ARBA" id="ARBA00023242"/>
    </source>
</evidence>
<dbReference type="SUPFAM" id="SSF57701">
    <property type="entry name" value="Zn2/Cys6 DNA-binding domain"/>
    <property type="match status" value="1"/>
</dbReference>
<dbReference type="GO" id="GO:0000981">
    <property type="term" value="F:DNA-binding transcription factor activity, RNA polymerase II-specific"/>
    <property type="evidence" value="ECO:0007669"/>
    <property type="project" value="InterPro"/>
</dbReference>
<comment type="caution">
    <text evidence="4">The sequence shown here is derived from an EMBL/GenBank/DDBJ whole genome shotgun (WGS) entry which is preliminary data.</text>
</comment>
<dbReference type="PROSITE" id="PS50048">
    <property type="entry name" value="ZN2_CY6_FUNGAL_2"/>
    <property type="match status" value="1"/>
</dbReference>
<reference evidence="4" key="2">
    <citation type="submission" date="2023-06" db="EMBL/GenBank/DDBJ databases">
        <authorList>
            <consortium name="Lawrence Berkeley National Laboratory"/>
            <person name="Haridas S."/>
            <person name="Hensen N."/>
            <person name="Bonometti L."/>
            <person name="Westerberg I."/>
            <person name="Brannstrom I.O."/>
            <person name="Guillou S."/>
            <person name="Cros-Aarteil S."/>
            <person name="Calhoun S."/>
            <person name="Kuo A."/>
            <person name="Mondo S."/>
            <person name="Pangilinan J."/>
            <person name="Riley R."/>
            <person name="Labutti K."/>
            <person name="Andreopoulos B."/>
            <person name="Lipzen A."/>
            <person name="Chen C."/>
            <person name="Yanf M."/>
            <person name="Daum C."/>
            <person name="Ng V."/>
            <person name="Clum A."/>
            <person name="Steindorff A."/>
            <person name="Ohm R."/>
            <person name="Martin F."/>
            <person name="Silar P."/>
            <person name="Natvig D."/>
            <person name="Lalanne C."/>
            <person name="Gautier V."/>
            <person name="Ament-Velasquez S.L."/>
            <person name="Kruys A."/>
            <person name="Hutchinson M.I."/>
            <person name="Powell A.J."/>
            <person name="Barry K."/>
            <person name="Miller A.N."/>
            <person name="Grigoriev I.V."/>
            <person name="Debuchy R."/>
            <person name="Gladieux P."/>
            <person name="Thoren M.H."/>
            <person name="Johannesson H."/>
        </authorList>
    </citation>
    <scope>NUCLEOTIDE SEQUENCE</scope>
    <source>
        <strain evidence="4">SMH4131-1</strain>
    </source>
</reference>
<organism evidence="4 5">
    <name type="scientific">Cercophora scortea</name>
    <dbReference type="NCBI Taxonomy" id="314031"/>
    <lineage>
        <taxon>Eukaryota</taxon>
        <taxon>Fungi</taxon>
        <taxon>Dikarya</taxon>
        <taxon>Ascomycota</taxon>
        <taxon>Pezizomycotina</taxon>
        <taxon>Sordariomycetes</taxon>
        <taxon>Sordariomycetidae</taxon>
        <taxon>Sordariales</taxon>
        <taxon>Lasiosphaeriaceae</taxon>
        <taxon>Cercophora</taxon>
    </lineage>
</organism>
<dbReference type="Pfam" id="PF00172">
    <property type="entry name" value="Zn_clus"/>
    <property type="match status" value="1"/>
</dbReference>
<evidence type="ECO:0000313" key="4">
    <source>
        <dbReference type="EMBL" id="KAK3326962.1"/>
    </source>
</evidence>
<keyword evidence="5" id="KW-1185">Reference proteome</keyword>
<reference evidence="4" key="1">
    <citation type="journal article" date="2023" name="Mol. Phylogenet. Evol.">
        <title>Genome-scale phylogeny and comparative genomics of the fungal order Sordariales.</title>
        <authorList>
            <person name="Hensen N."/>
            <person name="Bonometti L."/>
            <person name="Westerberg I."/>
            <person name="Brannstrom I.O."/>
            <person name="Guillou S."/>
            <person name="Cros-Aarteil S."/>
            <person name="Calhoun S."/>
            <person name="Haridas S."/>
            <person name="Kuo A."/>
            <person name="Mondo S."/>
            <person name="Pangilinan J."/>
            <person name="Riley R."/>
            <person name="LaButti K."/>
            <person name="Andreopoulos B."/>
            <person name="Lipzen A."/>
            <person name="Chen C."/>
            <person name="Yan M."/>
            <person name="Daum C."/>
            <person name="Ng V."/>
            <person name="Clum A."/>
            <person name="Steindorff A."/>
            <person name="Ohm R.A."/>
            <person name="Martin F."/>
            <person name="Silar P."/>
            <person name="Natvig D.O."/>
            <person name="Lalanne C."/>
            <person name="Gautier V."/>
            <person name="Ament-Velasquez S.L."/>
            <person name="Kruys A."/>
            <person name="Hutchinson M.I."/>
            <person name="Powell A.J."/>
            <person name="Barry K."/>
            <person name="Miller A.N."/>
            <person name="Grigoriev I.V."/>
            <person name="Debuchy R."/>
            <person name="Gladieux P."/>
            <person name="Hiltunen Thoren M."/>
            <person name="Johannesson H."/>
        </authorList>
    </citation>
    <scope>NUCLEOTIDE SEQUENCE</scope>
    <source>
        <strain evidence="4">SMH4131-1</strain>
    </source>
</reference>
<dbReference type="Proteomes" id="UP001286456">
    <property type="component" value="Unassembled WGS sequence"/>
</dbReference>
<feature type="compositionally biased region" description="Basic residues" evidence="2">
    <location>
        <begin position="382"/>
        <end position="391"/>
    </location>
</feature>
<feature type="compositionally biased region" description="Low complexity" evidence="2">
    <location>
        <begin position="329"/>
        <end position="342"/>
    </location>
</feature>
<protein>
    <recommendedName>
        <fullName evidence="3">Zn(2)-C6 fungal-type domain-containing protein</fullName>
    </recommendedName>
</protein>
<feature type="domain" description="Zn(2)-C6 fungal-type" evidence="3">
    <location>
        <begin position="25"/>
        <end position="59"/>
    </location>
</feature>
<evidence type="ECO:0000313" key="5">
    <source>
        <dbReference type="Proteomes" id="UP001286456"/>
    </source>
</evidence>
<gene>
    <name evidence="4" type="ORF">B0T19DRAFT_440986</name>
</gene>
<dbReference type="EMBL" id="JAUEPO010000003">
    <property type="protein sequence ID" value="KAK3326962.1"/>
    <property type="molecule type" value="Genomic_DNA"/>
</dbReference>
<accession>A0AAE0IKT9</accession>
<evidence type="ECO:0000256" key="2">
    <source>
        <dbReference type="SAM" id="MobiDB-lite"/>
    </source>
</evidence>
<dbReference type="InterPro" id="IPR036864">
    <property type="entry name" value="Zn2-C6_fun-type_DNA-bd_sf"/>
</dbReference>
<dbReference type="PROSITE" id="PS00463">
    <property type="entry name" value="ZN2_CY6_FUNGAL_1"/>
    <property type="match status" value="1"/>
</dbReference>
<dbReference type="Gene3D" id="4.10.240.10">
    <property type="entry name" value="Zn(2)-C6 fungal-type DNA-binding domain"/>
    <property type="match status" value="1"/>
</dbReference>
<dbReference type="InterPro" id="IPR001138">
    <property type="entry name" value="Zn2Cys6_DnaBD"/>
</dbReference>